<evidence type="ECO:0000259" key="1">
    <source>
        <dbReference type="Pfam" id="PF00027"/>
    </source>
</evidence>
<dbReference type="Gene3D" id="2.60.120.10">
    <property type="entry name" value="Jelly Rolls"/>
    <property type="match status" value="1"/>
</dbReference>
<dbReference type="Proteomes" id="UP000829476">
    <property type="component" value="Chromosome"/>
</dbReference>
<gene>
    <name evidence="2" type="ORF">MQE36_13265</name>
</gene>
<evidence type="ECO:0000313" key="2">
    <source>
        <dbReference type="EMBL" id="UNY98050.1"/>
    </source>
</evidence>
<reference evidence="2 3" key="1">
    <citation type="journal article" date="2018" name="Int. J. Syst. Evol. Microbiol.">
        <title>Zhouia spongiae sp. nov., isolated from a marine sponge.</title>
        <authorList>
            <person name="Zhuang L."/>
            <person name="Lin B."/>
            <person name="Qin F."/>
            <person name="Luo L."/>
        </authorList>
    </citation>
    <scope>NUCLEOTIDE SEQUENCE [LARGE SCALE GENOMIC DNA]</scope>
    <source>
        <strain evidence="2 3">HN-Y44</strain>
    </source>
</reference>
<dbReference type="InterPro" id="IPR014710">
    <property type="entry name" value="RmlC-like_jellyroll"/>
</dbReference>
<dbReference type="CDD" id="cd00038">
    <property type="entry name" value="CAP_ED"/>
    <property type="match status" value="1"/>
</dbReference>
<dbReference type="Pfam" id="PF00027">
    <property type="entry name" value="cNMP_binding"/>
    <property type="match status" value="1"/>
</dbReference>
<proteinExistence type="predicted"/>
<dbReference type="RefSeq" id="WP_242936460.1">
    <property type="nucleotide sequence ID" value="NZ_CP094326.1"/>
</dbReference>
<sequence>MKDKKICLSLFFLEKIAPLSTEFKQFFQEKVSSKLYKKGTVLNESGQLCDTLYFIKKGLIRGYHIIENKEITTWMSTDGELVTSITGFFKNENARENIQTLEDTSVECISYSDLQYGLSIYPEMGTVFTTLLIEYYIHAENRTLLSRIPSAKGRFNYFLETGNKFLLNRAPHKYLASMLNIRPETFSRILKDFLLVEEEP</sequence>
<protein>
    <submittedName>
        <fullName evidence="2">Crp/Fnr family transcriptional regulator</fullName>
    </submittedName>
</protein>
<accession>A0ABY3YKC0</accession>
<dbReference type="InterPro" id="IPR018490">
    <property type="entry name" value="cNMP-bd_dom_sf"/>
</dbReference>
<keyword evidence="3" id="KW-1185">Reference proteome</keyword>
<feature type="domain" description="Cyclic nucleotide-binding" evidence="1">
    <location>
        <begin position="35"/>
        <end position="115"/>
    </location>
</feature>
<organism evidence="2 3">
    <name type="scientific">Zhouia spongiae</name>
    <dbReference type="NCBI Taxonomy" id="2202721"/>
    <lineage>
        <taxon>Bacteria</taxon>
        <taxon>Pseudomonadati</taxon>
        <taxon>Bacteroidota</taxon>
        <taxon>Flavobacteriia</taxon>
        <taxon>Flavobacteriales</taxon>
        <taxon>Flavobacteriaceae</taxon>
        <taxon>Zhouia</taxon>
    </lineage>
</organism>
<name>A0ABY3YKC0_9FLAO</name>
<dbReference type="EMBL" id="CP094326">
    <property type="protein sequence ID" value="UNY98050.1"/>
    <property type="molecule type" value="Genomic_DNA"/>
</dbReference>
<evidence type="ECO:0000313" key="3">
    <source>
        <dbReference type="Proteomes" id="UP000829476"/>
    </source>
</evidence>
<dbReference type="SUPFAM" id="SSF51206">
    <property type="entry name" value="cAMP-binding domain-like"/>
    <property type="match status" value="1"/>
</dbReference>
<dbReference type="InterPro" id="IPR000595">
    <property type="entry name" value="cNMP-bd_dom"/>
</dbReference>